<dbReference type="PANTHER" id="PTHR43272:SF32">
    <property type="entry name" value="AMP-DEPENDENT SYNTHETASE_LIGASE DOMAIN-CONTAINING PROTEIN"/>
    <property type="match status" value="1"/>
</dbReference>
<keyword evidence="4" id="KW-0443">Lipid metabolism</keyword>
<gene>
    <name evidence="7" type="ORF">BLI009_04655</name>
</gene>
<dbReference type="InterPro" id="IPR000873">
    <property type="entry name" value="AMP-dep_synth/lig_dom"/>
</dbReference>
<accession>A0AAX1LMH1</accession>
<protein>
    <recommendedName>
        <fullName evidence="5">Acyl-CoA synthetase</fullName>
    </recommendedName>
</protein>
<dbReference type="EMBL" id="CP071248">
    <property type="protein sequence ID" value="QSP98397.1"/>
    <property type="molecule type" value="Genomic_DNA"/>
</dbReference>
<keyword evidence="3" id="KW-0276">Fatty acid metabolism</keyword>
<dbReference type="Pfam" id="PF00501">
    <property type="entry name" value="AMP-binding"/>
    <property type="match status" value="1"/>
</dbReference>
<feature type="domain" description="AMP-dependent synthetase/ligase" evidence="6">
    <location>
        <begin position="29"/>
        <end position="430"/>
    </location>
</feature>
<dbReference type="Proteomes" id="UP000663618">
    <property type="component" value="Chromosome"/>
</dbReference>
<dbReference type="InterPro" id="IPR042099">
    <property type="entry name" value="ANL_N_sf"/>
</dbReference>
<sequence>MLDHYTTPGESIEIRDDQTIYSLLTDRLARTGADTVIAAKKIDPGRWQNVTTGEFHERVVSAAKGLIALGIAKGDAVTIFSSTRLEWGILDFALAAVGAVSVPIYDTDSAPQAQRIMNDSAVKLAFADNRERFDRLDSVKDHCPALKQILMLEGNALGALEGLGVAVSDEELNERVATVRADDLATIVYTSGSTGNPKGAELTHKNFVSITITASQALHEVVLDDHPRLLLFLPLAHCFARFIQYASIASDDGVVGYLPDTKSLLPDLRSFEPTYLLGVPRVFEKVYNAASHKAGAGWKGRLFVKAAEAARVWSRKEQAGEQHTFAEIAERAKYETLVYRTVRGALGPKIKYVACGGAPLSLDLAHFYNGIGLPMIQGYGMTETAAPFAATRVTDNVIGTVGQPAPGSSIRISDEGELQVKGPNVFRGYHNLPEKTAEAFTADGWLRTGDLASIDDEGRITITGRIKDIIITAGGKNVSPIPLEEEIAKCPIVEHCVVVGDQRPFIGALVTLDPESLALWLPAHGLSTETPVDRLATNAAVREEIQQYVDKANATVSRAESVRKFAVLDTQFTQENKCLTPSLKVVRPAVNRMFADVIDNEIYNGKR</sequence>
<evidence type="ECO:0000256" key="3">
    <source>
        <dbReference type="ARBA" id="ARBA00022832"/>
    </source>
</evidence>
<reference evidence="7" key="1">
    <citation type="submission" date="2021-03" db="EMBL/GenBank/DDBJ databases">
        <title>Genome sequencing of Bifidobacterium longum subsp. infantis JCM 7009.</title>
        <authorList>
            <person name="Kim J."/>
        </authorList>
    </citation>
    <scope>NUCLEOTIDE SEQUENCE</scope>
    <source>
        <strain evidence="7">JCM 7009</strain>
    </source>
</reference>
<evidence type="ECO:0000313" key="8">
    <source>
        <dbReference type="Proteomes" id="UP000663618"/>
    </source>
</evidence>
<evidence type="ECO:0000256" key="4">
    <source>
        <dbReference type="ARBA" id="ARBA00023098"/>
    </source>
</evidence>
<dbReference type="GO" id="GO:0016020">
    <property type="term" value="C:membrane"/>
    <property type="evidence" value="ECO:0007669"/>
    <property type="project" value="TreeGrafter"/>
</dbReference>
<evidence type="ECO:0000256" key="1">
    <source>
        <dbReference type="ARBA" id="ARBA00006432"/>
    </source>
</evidence>
<dbReference type="RefSeq" id="WP_193641975.1">
    <property type="nucleotide sequence ID" value="NZ_CAKMCC010000021.1"/>
</dbReference>
<dbReference type="InterPro" id="IPR020845">
    <property type="entry name" value="AMP-binding_CS"/>
</dbReference>
<name>A0AAX1LMH1_BIFLI</name>
<keyword evidence="2 7" id="KW-0436">Ligase</keyword>
<dbReference type="AlphaFoldDB" id="A0AAX1LMH1"/>
<organism evidence="7 8">
    <name type="scientific">Bifidobacterium longum subsp. infantis</name>
    <dbReference type="NCBI Taxonomy" id="1682"/>
    <lineage>
        <taxon>Bacteria</taxon>
        <taxon>Bacillati</taxon>
        <taxon>Actinomycetota</taxon>
        <taxon>Actinomycetes</taxon>
        <taxon>Bifidobacteriales</taxon>
        <taxon>Bifidobacteriaceae</taxon>
        <taxon>Bifidobacterium</taxon>
    </lineage>
</organism>
<evidence type="ECO:0000313" key="7">
    <source>
        <dbReference type="EMBL" id="QSP98397.1"/>
    </source>
</evidence>
<dbReference type="GO" id="GO:0004467">
    <property type="term" value="F:long-chain fatty acid-CoA ligase activity"/>
    <property type="evidence" value="ECO:0007669"/>
    <property type="project" value="TreeGrafter"/>
</dbReference>
<dbReference type="CDD" id="cd05907">
    <property type="entry name" value="VL_LC_FACS_like"/>
    <property type="match status" value="1"/>
</dbReference>
<dbReference type="PROSITE" id="PS00455">
    <property type="entry name" value="AMP_BINDING"/>
    <property type="match status" value="1"/>
</dbReference>
<dbReference type="Pfam" id="PF23562">
    <property type="entry name" value="AMP-binding_C_3"/>
    <property type="match status" value="1"/>
</dbReference>
<comment type="similarity">
    <text evidence="1">Belongs to the ATP-dependent AMP-binding enzyme family.</text>
</comment>
<dbReference type="Gene3D" id="3.40.50.12780">
    <property type="entry name" value="N-terminal domain of ligase-like"/>
    <property type="match status" value="1"/>
</dbReference>
<dbReference type="SUPFAM" id="SSF56801">
    <property type="entry name" value="Acetyl-CoA synthetase-like"/>
    <property type="match status" value="1"/>
</dbReference>
<evidence type="ECO:0000259" key="6">
    <source>
        <dbReference type="Pfam" id="PF00501"/>
    </source>
</evidence>
<evidence type="ECO:0000256" key="5">
    <source>
        <dbReference type="ARBA" id="ARBA00032875"/>
    </source>
</evidence>
<proteinExistence type="inferred from homology"/>
<evidence type="ECO:0000256" key="2">
    <source>
        <dbReference type="ARBA" id="ARBA00022598"/>
    </source>
</evidence>
<dbReference type="PANTHER" id="PTHR43272">
    <property type="entry name" value="LONG-CHAIN-FATTY-ACID--COA LIGASE"/>
    <property type="match status" value="1"/>
</dbReference>